<keyword evidence="3" id="KW-1185">Reference proteome</keyword>
<reference evidence="2 3" key="1">
    <citation type="journal article" date="2018" name="Mycol. Prog.">
        <title>Coniella lustricola, a new species from submerged detritus.</title>
        <authorList>
            <person name="Raudabaugh D.B."/>
            <person name="Iturriaga T."/>
            <person name="Carver A."/>
            <person name="Mondo S."/>
            <person name="Pangilinan J."/>
            <person name="Lipzen A."/>
            <person name="He G."/>
            <person name="Amirebrahimi M."/>
            <person name="Grigoriev I.V."/>
            <person name="Miller A.N."/>
        </authorList>
    </citation>
    <scope>NUCLEOTIDE SEQUENCE [LARGE SCALE GENOMIC DNA]</scope>
    <source>
        <strain evidence="2 3">B22-T-1</strain>
    </source>
</reference>
<feature type="compositionally biased region" description="Basic residues" evidence="1">
    <location>
        <begin position="70"/>
        <end position="87"/>
    </location>
</feature>
<evidence type="ECO:0000313" key="3">
    <source>
        <dbReference type="Proteomes" id="UP000241462"/>
    </source>
</evidence>
<feature type="compositionally biased region" description="Low complexity" evidence="1">
    <location>
        <begin position="168"/>
        <end position="183"/>
    </location>
</feature>
<feature type="compositionally biased region" description="Basic and acidic residues" evidence="1">
    <location>
        <begin position="53"/>
        <end position="69"/>
    </location>
</feature>
<gene>
    <name evidence="2" type="ORF">BD289DRAFT_492848</name>
</gene>
<feature type="non-terminal residue" evidence="2">
    <location>
        <position position="190"/>
    </location>
</feature>
<organism evidence="2 3">
    <name type="scientific">Coniella lustricola</name>
    <dbReference type="NCBI Taxonomy" id="2025994"/>
    <lineage>
        <taxon>Eukaryota</taxon>
        <taxon>Fungi</taxon>
        <taxon>Dikarya</taxon>
        <taxon>Ascomycota</taxon>
        <taxon>Pezizomycotina</taxon>
        <taxon>Sordariomycetes</taxon>
        <taxon>Sordariomycetidae</taxon>
        <taxon>Diaporthales</taxon>
        <taxon>Schizoparmaceae</taxon>
        <taxon>Coniella</taxon>
    </lineage>
</organism>
<feature type="compositionally biased region" description="Basic and acidic residues" evidence="1">
    <location>
        <begin position="102"/>
        <end position="120"/>
    </location>
</feature>
<dbReference type="InParanoid" id="A0A2T2ZX94"/>
<proteinExistence type="predicted"/>
<sequence>MGKSQKERERPSSSEVECRGSKHSKPSPGESRSHRRSSASEHSAGRHRRRAKYVGEERPDCDSDNDKARSKSRASRASHGSHGRRSHRCSEDDPGSVSSDEVLIKDRTSHRARPTQEKHSISYTLKSIEKAQREALRSSSSSSGELHVHYIPIVTRSPSPPVPTESCQSTSHSHAHPQSQPQQLVTSVTD</sequence>
<accession>A0A2T2ZX94</accession>
<dbReference type="AlphaFoldDB" id="A0A2T2ZX94"/>
<evidence type="ECO:0000313" key="2">
    <source>
        <dbReference type="EMBL" id="PSR78859.1"/>
    </source>
</evidence>
<dbReference type="EMBL" id="KZ678588">
    <property type="protein sequence ID" value="PSR78859.1"/>
    <property type="molecule type" value="Genomic_DNA"/>
</dbReference>
<dbReference type="Proteomes" id="UP000241462">
    <property type="component" value="Unassembled WGS sequence"/>
</dbReference>
<name>A0A2T2ZX94_9PEZI</name>
<evidence type="ECO:0000256" key="1">
    <source>
        <dbReference type="SAM" id="MobiDB-lite"/>
    </source>
</evidence>
<feature type="compositionally biased region" description="Basic and acidic residues" evidence="1">
    <location>
        <begin position="127"/>
        <end position="136"/>
    </location>
</feature>
<feature type="compositionally biased region" description="Basic and acidic residues" evidence="1">
    <location>
        <begin position="1"/>
        <end position="20"/>
    </location>
</feature>
<feature type="region of interest" description="Disordered" evidence="1">
    <location>
        <begin position="1"/>
        <end position="190"/>
    </location>
</feature>
<protein>
    <submittedName>
        <fullName evidence="2">Uncharacterized protein</fullName>
    </submittedName>
</protein>